<organism evidence="3 4">
    <name type="scientific">Elysia crispata</name>
    <name type="common">lettuce slug</name>
    <dbReference type="NCBI Taxonomy" id="231223"/>
    <lineage>
        <taxon>Eukaryota</taxon>
        <taxon>Metazoa</taxon>
        <taxon>Spiralia</taxon>
        <taxon>Lophotrochozoa</taxon>
        <taxon>Mollusca</taxon>
        <taxon>Gastropoda</taxon>
        <taxon>Heterobranchia</taxon>
        <taxon>Euthyneura</taxon>
        <taxon>Panpulmonata</taxon>
        <taxon>Sacoglossa</taxon>
        <taxon>Placobranchoidea</taxon>
        <taxon>Plakobranchidae</taxon>
        <taxon>Elysia</taxon>
    </lineage>
</organism>
<feature type="region of interest" description="Disordered" evidence="1">
    <location>
        <begin position="109"/>
        <end position="143"/>
    </location>
</feature>
<comment type="caution">
    <text evidence="3">The sequence shown here is derived from an EMBL/GenBank/DDBJ whole genome shotgun (WGS) entry which is preliminary data.</text>
</comment>
<dbReference type="AlphaFoldDB" id="A0AAE1A162"/>
<evidence type="ECO:0008006" key="5">
    <source>
        <dbReference type="Google" id="ProtNLM"/>
    </source>
</evidence>
<keyword evidence="2" id="KW-0732">Signal</keyword>
<dbReference type="EMBL" id="JAWDGP010002889">
    <property type="protein sequence ID" value="KAK3779043.1"/>
    <property type="molecule type" value="Genomic_DNA"/>
</dbReference>
<gene>
    <name evidence="3" type="ORF">RRG08_016591</name>
</gene>
<dbReference type="Proteomes" id="UP001283361">
    <property type="component" value="Unassembled WGS sequence"/>
</dbReference>
<sequence length="143" mass="15814">MKLTYKKLLGLPWDVACTLPCVLPSLLLLVSPPISGVCVQNPDRRHIYYTACPTNQANLNGIKYSISPVPSATYCGNICLYDQDCASFNLRRDEFGILGWRFILTLESRPTGPQPGNGSVQKDGGWRSPPIQAESSRVAYSFF</sequence>
<evidence type="ECO:0000256" key="2">
    <source>
        <dbReference type="SAM" id="SignalP"/>
    </source>
</evidence>
<proteinExistence type="predicted"/>
<name>A0AAE1A162_9GAST</name>
<evidence type="ECO:0000313" key="3">
    <source>
        <dbReference type="EMBL" id="KAK3779043.1"/>
    </source>
</evidence>
<protein>
    <recommendedName>
        <fullName evidence="5">Apple domain-containing protein</fullName>
    </recommendedName>
</protein>
<feature type="chain" id="PRO_5042177143" description="Apple domain-containing protein" evidence="2">
    <location>
        <begin position="37"/>
        <end position="143"/>
    </location>
</feature>
<evidence type="ECO:0000313" key="4">
    <source>
        <dbReference type="Proteomes" id="UP001283361"/>
    </source>
</evidence>
<accession>A0AAE1A162</accession>
<feature type="signal peptide" evidence="2">
    <location>
        <begin position="1"/>
        <end position="36"/>
    </location>
</feature>
<evidence type="ECO:0000256" key="1">
    <source>
        <dbReference type="SAM" id="MobiDB-lite"/>
    </source>
</evidence>
<reference evidence="3" key="1">
    <citation type="journal article" date="2023" name="G3 (Bethesda)">
        <title>A reference genome for the long-term kleptoplast-retaining sea slug Elysia crispata morphotype clarki.</title>
        <authorList>
            <person name="Eastman K.E."/>
            <person name="Pendleton A.L."/>
            <person name="Shaikh M.A."/>
            <person name="Suttiyut T."/>
            <person name="Ogas R."/>
            <person name="Tomko P."/>
            <person name="Gavelis G."/>
            <person name="Widhalm J.R."/>
            <person name="Wisecaver J.H."/>
        </authorList>
    </citation>
    <scope>NUCLEOTIDE SEQUENCE</scope>
    <source>
        <strain evidence="3">ECLA1</strain>
    </source>
</reference>
<keyword evidence="4" id="KW-1185">Reference proteome</keyword>